<dbReference type="InterPro" id="IPR006311">
    <property type="entry name" value="TAT_signal"/>
</dbReference>
<dbReference type="PANTHER" id="PTHR11575">
    <property type="entry name" value="5'-NUCLEOTIDASE-RELATED"/>
    <property type="match status" value="1"/>
</dbReference>
<dbReference type="SUPFAM" id="SSF56219">
    <property type="entry name" value="DNase I-like"/>
    <property type="match status" value="1"/>
</dbReference>
<dbReference type="GO" id="GO:0008768">
    <property type="term" value="F:UDP-sugar diphosphatase activity"/>
    <property type="evidence" value="ECO:0007669"/>
    <property type="project" value="TreeGrafter"/>
</dbReference>
<dbReference type="GO" id="GO:0030288">
    <property type="term" value="C:outer membrane-bounded periplasmic space"/>
    <property type="evidence" value="ECO:0007669"/>
    <property type="project" value="TreeGrafter"/>
</dbReference>
<dbReference type="InterPro" id="IPR029052">
    <property type="entry name" value="Metallo-depent_PP-like"/>
</dbReference>
<dbReference type="Gene3D" id="3.90.780.10">
    <property type="entry name" value="5'-Nucleotidase, C-terminal domain"/>
    <property type="match status" value="1"/>
</dbReference>
<dbReference type="RefSeq" id="WP_130982165.1">
    <property type="nucleotide sequence ID" value="NZ_SISG01000001.1"/>
</dbReference>
<dbReference type="Proteomes" id="UP000294194">
    <property type="component" value="Unassembled WGS sequence"/>
</dbReference>
<feature type="compositionally biased region" description="Polar residues" evidence="2">
    <location>
        <begin position="193"/>
        <end position="208"/>
    </location>
</feature>
<evidence type="ECO:0000313" key="6">
    <source>
        <dbReference type="Proteomes" id="UP000294194"/>
    </source>
</evidence>
<comment type="caution">
    <text evidence="5">The sequence shown here is derived from an EMBL/GenBank/DDBJ whole genome shotgun (WGS) entry which is preliminary data.</text>
</comment>
<accession>A0A4Q9GSP6</accession>
<dbReference type="Pfam" id="PF03372">
    <property type="entry name" value="Exo_endo_phos"/>
    <property type="match status" value="1"/>
</dbReference>
<keyword evidence="6" id="KW-1185">Reference proteome</keyword>
<gene>
    <name evidence="5" type="ORF">EYE40_11995</name>
</gene>
<dbReference type="InterPro" id="IPR036691">
    <property type="entry name" value="Endo/exonu/phosph_ase_sf"/>
</dbReference>
<sequence length="1709" mass="175887">MHAPNRRAKLGLAALTALALTAAPIVAGPASANTAGTGLVINEAFNNGGSGGSAYPRFVELFNPTGSDINLTGKSLQYRAPATTTAPSNIFPLTGIVKAGGYFLVGGAGSATNTSPLPTPDQTTAFASGGAGGSLFLANQTTALPVGTGSLVGNPAIEDLVGWGTSLTFEGTVAPAGGLALSQNRAAAADSDVNGTDFTTAAPSPRNSTGTGTTPDPEPTDPPVAVTATIAEIQGSTATSPLVGSTVTTRGIVTANYGSGAGTFNGYVIQTPGTGGAVDFASHTASNAVFVFSSATAAAAPIGSYVEVTGPVSEFQGLTEVTVAAGELTVLTETAAPVQPISTEVPIAQREAAESMLVAPAGAFTVTDTYDTNYFGSVVLNPGTKPLATPTAVTEPGSAEYTALVASNAGRAITLDDGASVNFNTSKDTELPYLSLTAPVRTGAAVTFTKPVILDYRFSAWNYQPTQQLTTANASTVQPATFANTRTAAPLPVGGDATFATFNVLNYFSTTGDTLGTCTYYNDRAGLPVTVNAGCDARGAANPANLKRQQDKIVAALNSLDADVVALEEIENSARFNKPRDEALQTLTAALNTAAGSNVWSFVPSPAALPASEDVIRTAFIYKSAVVETVGSSVILDDPAFANARQPLAQEFALKGGGAETEFLAIVNHFKSKGSGSGTGNTDAGDGQGFSNASRVAQAQALVAFANMLKTQKATDRILLSGDFNAYLKEDPIDVILGAGFVDLGATTGKETYSFDGASGSLDHIFASGAANESVTGVDIWNINSVESIALEYSRYNYNALNFYAPDAYRSSDHDPIVAGLALAETEPATVDINLLNINDFHGRIDANTIKFAGTVEKLRAEGGDDNTLFLSDGDNIGASLFASSSQKDQPTIDVLNALELDSSAVGNHEFDQGFSDLTGRVDSAADWSYLGANVYLAGTTTPALDAYDIFEIDGVRVAVIGAVTEETPSLVSPGGISTLEFGDPVVAVNRVVTDLKARDLADVFIAEYHEGAGAGTPDGATLEQELALTDSAFAEIVKNTTADVDAIFTGHTHKQYVWNAQVPGAAAGVTRPVLQTGSYGENVGQIVLTYDNATDDVVDYTARNVARITTADDLLVSTYPRVAQVKTIVTAALAAAAQIGNVSVGTIAKDITSAYIGTARDDRASESALGNLVADSFVETLADERLGGAEIGVVNPGGLRAELFAGNVTYSQANAVLPFANNLWTTTLTGAQFKTLLEQQWQRTTAGAVPSRPYLALGLSDNVNYTYDATLPEGSRITSITVDDKPIDPTRGYRIGTVSFLLEGGDNFHVFKSSTAKKDSGLVDRDAWIDFITDNSPLSPSFDRRGVAVMGAPTEALDSGFSGAVLLSKLNLTSLGSPLNTTVSAYFEGSDAKPIKSKVSALGSATAIFTVPRDLPAASTLVLVANESGTTVRIPVTINPDPVITGATPTIEGTPAVGETLTAVAGTWAPADVELAFQWKRSGVAIAGATEAEYALTPADFGKTITVTVTGSHDDLPAVALTSTSVTVVAGTFDTTVPVITGRNAVGVKLTATVGAWTPVASKLTYRWLRNGASISGASKATYTTTKSDAGKAITVLVTGTATGFTPVSVASEPVVVGKVLTATPTPRISGKAAVGKKLVVTPGTWKPSPVSLSVQWYRNGVAIDGAISKSYVLKAADRGKTITVKVKGSKVGYTSKTATSKKTSKVK</sequence>
<dbReference type="InterPro" id="IPR008334">
    <property type="entry name" value="5'-Nucleotdase_C"/>
</dbReference>
<dbReference type="InterPro" id="IPR004843">
    <property type="entry name" value="Calcineurin-like_PHP"/>
</dbReference>
<dbReference type="PRINTS" id="PR01607">
    <property type="entry name" value="APYRASEFAMLY"/>
</dbReference>
<evidence type="ECO:0000256" key="1">
    <source>
        <dbReference type="ARBA" id="ARBA00022729"/>
    </source>
</evidence>
<dbReference type="Gene3D" id="3.60.21.10">
    <property type="match status" value="1"/>
</dbReference>
<dbReference type="NCBIfam" id="NF033681">
    <property type="entry name" value="ExeM_NucH_DNase"/>
    <property type="match status" value="1"/>
</dbReference>
<dbReference type="Gene3D" id="2.60.40.2700">
    <property type="match status" value="3"/>
</dbReference>
<dbReference type="InterPro" id="IPR036907">
    <property type="entry name" value="5'-Nucleotdase_C_sf"/>
</dbReference>
<evidence type="ECO:0000256" key="3">
    <source>
        <dbReference type="SAM" id="SignalP"/>
    </source>
</evidence>
<dbReference type="PROSITE" id="PS51841">
    <property type="entry name" value="LTD"/>
    <property type="match status" value="1"/>
</dbReference>
<dbReference type="Pfam" id="PF02872">
    <property type="entry name" value="5_nucleotid_C"/>
    <property type="match status" value="1"/>
</dbReference>
<dbReference type="GO" id="GO:0004519">
    <property type="term" value="F:endonuclease activity"/>
    <property type="evidence" value="ECO:0007669"/>
    <property type="project" value="UniProtKB-KW"/>
</dbReference>
<keyword evidence="5" id="KW-0378">Hydrolase</keyword>
<keyword evidence="5" id="KW-0255">Endonuclease</keyword>
<dbReference type="PANTHER" id="PTHR11575:SF24">
    <property type="entry name" value="5'-NUCLEOTIDASE"/>
    <property type="match status" value="1"/>
</dbReference>
<feature type="chain" id="PRO_5038625230" evidence="3">
    <location>
        <begin position="28"/>
        <end position="1709"/>
    </location>
</feature>
<dbReference type="PROSITE" id="PS51318">
    <property type="entry name" value="TAT"/>
    <property type="match status" value="1"/>
</dbReference>
<organism evidence="5 6">
    <name type="scientific">Glaciihabitans arcticus</name>
    <dbReference type="NCBI Taxonomy" id="2668039"/>
    <lineage>
        <taxon>Bacteria</taxon>
        <taxon>Bacillati</taxon>
        <taxon>Actinomycetota</taxon>
        <taxon>Actinomycetes</taxon>
        <taxon>Micrococcales</taxon>
        <taxon>Microbacteriaceae</taxon>
        <taxon>Glaciihabitans</taxon>
    </lineage>
</organism>
<dbReference type="InterPro" id="IPR006179">
    <property type="entry name" value="5_nucleotidase/apyrase"/>
</dbReference>
<dbReference type="Gene3D" id="3.60.10.10">
    <property type="entry name" value="Endonuclease/exonuclease/phosphatase"/>
    <property type="match status" value="1"/>
</dbReference>
<dbReference type="SUPFAM" id="SSF55816">
    <property type="entry name" value="5'-nucleotidase (syn. UDP-sugar hydrolase), C-terminal domain"/>
    <property type="match status" value="1"/>
</dbReference>
<evidence type="ECO:0000259" key="4">
    <source>
        <dbReference type="PROSITE" id="PS51841"/>
    </source>
</evidence>
<feature type="domain" description="LTD" evidence="4">
    <location>
        <begin position="28"/>
        <end position="169"/>
    </location>
</feature>
<dbReference type="InterPro" id="IPR005135">
    <property type="entry name" value="Endo/exonuclease/phosphatase"/>
</dbReference>
<dbReference type="Pfam" id="PF00149">
    <property type="entry name" value="Metallophos"/>
    <property type="match status" value="1"/>
</dbReference>
<dbReference type="Pfam" id="PF00932">
    <property type="entry name" value="LTD"/>
    <property type="match status" value="1"/>
</dbReference>
<keyword evidence="5" id="KW-0540">Nuclease</keyword>
<evidence type="ECO:0000256" key="2">
    <source>
        <dbReference type="SAM" id="MobiDB-lite"/>
    </source>
</evidence>
<dbReference type="InterPro" id="IPR001322">
    <property type="entry name" value="Lamin_tail_dom"/>
</dbReference>
<name>A0A4Q9GSP6_9MICO</name>
<keyword evidence="1 3" id="KW-0732">Signal</keyword>
<dbReference type="SUPFAM" id="SSF56300">
    <property type="entry name" value="Metallo-dependent phosphatases"/>
    <property type="match status" value="1"/>
</dbReference>
<reference evidence="6" key="1">
    <citation type="submission" date="2019-02" db="EMBL/GenBank/DDBJ databases">
        <title>Glaciihabitans arcticus sp. nov., a psychrotolerant bacterium isolated from polar soil.</title>
        <authorList>
            <person name="Dahal R.H."/>
        </authorList>
    </citation>
    <scope>NUCLEOTIDE SEQUENCE [LARGE SCALE GENOMIC DNA]</scope>
    <source>
        <strain evidence="6">RP-3-7</strain>
    </source>
</reference>
<dbReference type="GO" id="GO:0008253">
    <property type="term" value="F:5'-nucleotidase activity"/>
    <property type="evidence" value="ECO:0007669"/>
    <property type="project" value="TreeGrafter"/>
</dbReference>
<dbReference type="CDD" id="cd10283">
    <property type="entry name" value="MnuA_DNase1-like"/>
    <property type="match status" value="1"/>
</dbReference>
<protein>
    <submittedName>
        <fullName evidence="5">ExeM/NucH family extracellular endonuclease</fullName>
    </submittedName>
</protein>
<dbReference type="EMBL" id="SISG01000001">
    <property type="protein sequence ID" value="TBN58056.1"/>
    <property type="molecule type" value="Genomic_DNA"/>
</dbReference>
<feature type="region of interest" description="Disordered" evidence="2">
    <location>
        <begin position="191"/>
        <end position="223"/>
    </location>
</feature>
<dbReference type="InterPro" id="IPR047971">
    <property type="entry name" value="ExeM-like"/>
</dbReference>
<evidence type="ECO:0000313" key="5">
    <source>
        <dbReference type="EMBL" id="TBN58056.1"/>
    </source>
</evidence>
<proteinExistence type="predicted"/>
<feature type="signal peptide" evidence="3">
    <location>
        <begin position="1"/>
        <end position="27"/>
    </location>
</feature>
<dbReference type="CDD" id="cd04486">
    <property type="entry name" value="YhcR_OBF_like"/>
    <property type="match status" value="1"/>
</dbReference>
<dbReference type="GO" id="GO:0009166">
    <property type="term" value="P:nucleotide catabolic process"/>
    <property type="evidence" value="ECO:0007669"/>
    <property type="project" value="InterPro"/>
</dbReference>